<feature type="domain" description="CRAL-TRIO" evidence="1">
    <location>
        <begin position="96"/>
        <end position="256"/>
    </location>
</feature>
<dbReference type="RefSeq" id="XP_017771197.1">
    <property type="nucleotide sequence ID" value="XM_017915708.1"/>
</dbReference>
<feature type="domain" description="CRAL-TRIO" evidence="1">
    <location>
        <begin position="527"/>
        <end position="622"/>
    </location>
</feature>
<protein>
    <submittedName>
        <fullName evidence="3">Uncharacterized protein LOC108558707</fullName>
    </submittedName>
</protein>
<evidence type="ECO:0000259" key="1">
    <source>
        <dbReference type="PROSITE" id="PS50191"/>
    </source>
</evidence>
<dbReference type="CDD" id="cd00170">
    <property type="entry name" value="SEC14"/>
    <property type="match status" value="3"/>
</dbReference>
<dbReference type="PRINTS" id="PR00180">
    <property type="entry name" value="CRETINALDHBP"/>
</dbReference>
<proteinExistence type="predicted"/>
<dbReference type="PANTHER" id="PTHR10174">
    <property type="entry name" value="ALPHA-TOCOPHEROL TRANSFER PROTEIN-RELATED"/>
    <property type="match status" value="1"/>
</dbReference>
<reference evidence="3" key="1">
    <citation type="submission" date="2025-08" db="UniProtKB">
        <authorList>
            <consortium name="RefSeq"/>
        </authorList>
    </citation>
    <scope>IDENTIFICATION</scope>
    <source>
        <tissue evidence="3">Whole Larva</tissue>
    </source>
</reference>
<dbReference type="Proteomes" id="UP000695000">
    <property type="component" value="Unplaced"/>
</dbReference>
<dbReference type="SMART" id="SM00516">
    <property type="entry name" value="SEC14"/>
    <property type="match status" value="3"/>
</dbReference>
<evidence type="ECO:0000313" key="3">
    <source>
        <dbReference type="RefSeq" id="XP_017771197.1"/>
    </source>
</evidence>
<keyword evidence="2" id="KW-1185">Reference proteome</keyword>
<evidence type="ECO:0000313" key="2">
    <source>
        <dbReference type="Proteomes" id="UP000695000"/>
    </source>
</evidence>
<organism evidence="2 3">
    <name type="scientific">Nicrophorus vespilloides</name>
    <name type="common">Boreal carrion beetle</name>
    <dbReference type="NCBI Taxonomy" id="110193"/>
    <lineage>
        <taxon>Eukaryota</taxon>
        <taxon>Metazoa</taxon>
        <taxon>Ecdysozoa</taxon>
        <taxon>Arthropoda</taxon>
        <taxon>Hexapoda</taxon>
        <taxon>Insecta</taxon>
        <taxon>Pterygota</taxon>
        <taxon>Neoptera</taxon>
        <taxon>Endopterygota</taxon>
        <taxon>Coleoptera</taxon>
        <taxon>Polyphaga</taxon>
        <taxon>Staphyliniformia</taxon>
        <taxon>Silphidae</taxon>
        <taxon>Nicrophorinae</taxon>
        <taxon>Nicrophorus</taxon>
    </lineage>
</organism>
<dbReference type="Gene3D" id="3.40.525.10">
    <property type="entry name" value="CRAL-TRIO lipid binding domain"/>
    <property type="match status" value="3"/>
</dbReference>
<dbReference type="InterPro" id="IPR001251">
    <property type="entry name" value="CRAL-TRIO_dom"/>
</dbReference>
<dbReference type="PROSITE" id="PS50191">
    <property type="entry name" value="CRAL_TRIO"/>
    <property type="match status" value="3"/>
</dbReference>
<name>A0ABM1M9E7_NICVS</name>
<gene>
    <name evidence="3" type="primary">LOC108558707</name>
</gene>
<feature type="domain" description="CRAL-TRIO" evidence="1">
    <location>
        <begin position="686"/>
        <end position="781"/>
    </location>
</feature>
<dbReference type="PANTHER" id="PTHR10174:SF222">
    <property type="entry name" value="GH10083P-RELATED"/>
    <property type="match status" value="1"/>
</dbReference>
<dbReference type="GeneID" id="108558707"/>
<dbReference type="Pfam" id="PF00650">
    <property type="entry name" value="CRAL_TRIO"/>
    <property type="match status" value="3"/>
</dbReference>
<dbReference type="InterPro" id="IPR036865">
    <property type="entry name" value="CRAL-TRIO_dom_sf"/>
</dbReference>
<dbReference type="SUPFAM" id="SSF46938">
    <property type="entry name" value="CRAL/TRIO N-terminal domain"/>
    <property type="match status" value="2"/>
</dbReference>
<dbReference type="InterPro" id="IPR036273">
    <property type="entry name" value="CRAL/TRIO_N_dom_sf"/>
</dbReference>
<accession>A0ABM1M9E7</accession>
<dbReference type="SUPFAM" id="SSF52087">
    <property type="entry name" value="CRAL/TRIO domain"/>
    <property type="match status" value="3"/>
</dbReference>
<sequence length="833" mass="97498">MELDLKCKTPILFYTDDELKSILKIRGKTLEQLPEDVKIIKEWLKTQPHLPLHPTDRQIVCFLVMNKFSIERTKEKLDSNYTIKALIPEFYSKIPSHPDIKKIMSSATFGYMPKLSRNLNRMIVGRLINPDNFNTTDLFSFLCILYEIRSISDFSDSDEFLYDFTYCPISVISKFSLMDSKRILTIIEKVYSNRLASIHYINVPAYAESVINMVKSLLKPKIRERLHIHKGYESLRKYFDEDQLPKEWGGSGPSLTEIEDNMGALCSENEEYVKKMFNARVDESLRPTKLVNDDFLGYHGNFKKLQVDCHGIQAQFITYHFLYHSWIFVNFYLHQGYICVVGEIFRATITRFVLNRKTPGLESSKPLGNVDLKCKTPILSYSDDEFKQILEIRGKTLEQLPEDVNIIKEWLKMQPHLPMHPTDRQIVCFLIMNKFSIERTKEKIDANYTIKGLMPELFSKSPLHPDVQKTISLVSCGFMPKLNKKLNRVYVCRLESTDVVLLDGYNYFCSFLEMKTICDFSDSDEYIFDFSYFPMKMVTKFNPMDFKRVLTLVEKVYSNRIAGLHYVNIPSYAEAMINLIISFLKPKIRERVRIHKSLETLGEFFEKDQIPKEFGGTGISLSEICDNMNVLSKEYDEYIKESNNARVDESLRPTKLINDDFLGYHGNFKKLQLKTLVDFNNADEFIFDLSYYPLSVVKKYNPMDLKRMFTIIEKVYSSRISAFHFVKLPSYAEPLLKLALMFMKPKIRERVFFHDNYESLHKLFDVDQLPKELGGNGCTFEEIHEQSKNLLMQYEEHLKHVLNARVNEDLRPSKLINDDVLGFHGNFRQLQVD</sequence>